<sequence>MQYGIQHYSLREMNVKLLTVFVTVLFFLLYIVSFQYIDINPGVDYHKFQYILSVLGIVLGGFVITSWYRLTNKLFSLYTIFMLFLFLFNYGHSLMWALGIHQDGEIGQTTLFAFGLPSSADIVKTQMIVLIGILTFHCGAVFCIKPKSTIKESLSDINIQNRNRSLNSIYDVCLILSILVIPITFYNSFQNLSVALRYGYSSLYYGDYANNGISLFILISMMFFPCLVGLLLGSNYKKNVKNTVYFIFGMYVLIGIITGDRGEWIYKLLILVWMSHTINRKLTFKYIIKYLILGIVFLYLISAIVSLRNTGITFDGFIESLSSENNFLISTVFEMGHSMRPTLVLVKGGWDIFPYGNTYVFALLGIISERVISIFDIPYITLSSWFSQTYLGISYGAGFSIIAEALLNFGPFVAPLILLLLGYIITSAIYVETVNFKEDPLRIFFAVTTASVCISIVRNTIQGTLKSWFYTTVIIYLLVLLYRSFKYSYRR</sequence>
<reference evidence="2 3" key="1">
    <citation type="submission" date="2015-11" db="EMBL/GenBank/DDBJ databases">
        <title>Genome Sequence of Bacillus simplex strain VanAntwerpen2.</title>
        <authorList>
            <person name="Couger M.B."/>
        </authorList>
    </citation>
    <scope>NUCLEOTIDE SEQUENCE [LARGE SCALE GENOMIC DNA]</scope>
    <source>
        <strain evidence="2 3">VanAntwerpen02</strain>
    </source>
</reference>
<feature type="transmembrane region" description="Helical" evidence="1">
    <location>
        <begin position="413"/>
        <end position="431"/>
    </location>
</feature>
<dbReference type="Pfam" id="PF14296">
    <property type="entry name" value="O-ag_pol_Wzy"/>
    <property type="match status" value="1"/>
</dbReference>
<feature type="transmembrane region" description="Helical" evidence="1">
    <location>
        <begin position="209"/>
        <end position="233"/>
    </location>
</feature>
<organism evidence="2 3">
    <name type="scientific">Peribacillus simplex</name>
    <dbReference type="NCBI Taxonomy" id="1478"/>
    <lineage>
        <taxon>Bacteria</taxon>
        <taxon>Bacillati</taxon>
        <taxon>Bacillota</taxon>
        <taxon>Bacilli</taxon>
        <taxon>Bacillales</taxon>
        <taxon>Bacillaceae</taxon>
        <taxon>Peribacillus</taxon>
    </lineage>
</organism>
<dbReference type="EMBL" id="LNNH01000040">
    <property type="protein sequence ID" value="KWW14056.1"/>
    <property type="molecule type" value="Genomic_DNA"/>
</dbReference>
<feature type="transmembrane region" description="Helical" evidence="1">
    <location>
        <begin position="286"/>
        <end position="307"/>
    </location>
</feature>
<comment type="caution">
    <text evidence="2">The sequence shown here is derived from an EMBL/GenBank/DDBJ whole genome shotgun (WGS) entry which is preliminary data.</text>
</comment>
<feature type="transmembrane region" description="Helical" evidence="1">
    <location>
        <begin position="443"/>
        <end position="461"/>
    </location>
</feature>
<feature type="transmembrane region" description="Helical" evidence="1">
    <location>
        <begin position="75"/>
        <end position="92"/>
    </location>
</feature>
<protein>
    <recommendedName>
        <fullName evidence="4">O-antigen polysaccharide polymerase Wzy</fullName>
    </recommendedName>
</protein>
<feature type="transmembrane region" description="Helical" evidence="1">
    <location>
        <begin position="49"/>
        <end position="68"/>
    </location>
</feature>
<feature type="transmembrane region" description="Helical" evidence="1">
    <location>
        <begin position="17"/>
        <end position="37"/>
    </location>
</feature>
<dbReference type="AlphaFoldDB" id="A0A109MUG0"/>
<feature type="transmembrane region" description="Helical" evidence="1">
    <location>
        <begin position="169"/>
        <end position="189"/>
    </location>
</feature>
<feature type="transmembrane region" description="Helical" evidence="1">
    <location>
        <begin position="240"/>
        <end position="258"/>
    </location>
</feature>
<evidence type="ECO:0008006" key="4">
    <source>
        <dbReference type="Google" id="ProtNLM"/>
    </source>
</evidence>
<keyword evidence="1" id="KW-0472">Membrane</keyword>
<feature type="transmembrane region" description="Helical" evidence="1">
    <location>
        <begin position="389"/>
        <end position="407"/>
    </location>
</feature>
<dbReference type="NCBIfam" id="TIGR04370">
    <property type="entry name" value="glyco_rpt_poly"/>
    <property type="match status" value="1"/>
</dbReference>
<dbReference type="Proteomes" id="UP000064189">
    <property type="component" value="Unassembled WGS sequence"/>
</dbReference>
<accession>A0A109MUG0</accession>
<evidence type="ECO:0000313" key="3">
    <source>
        <dbReference type="Proteomes" id="UP000064189"/>
    </source>
</evidence>
<gene>
    <name evidence="2" type="ORF">AS888_00550</name>
</gene>
<proteinExistence type="predicted"/>
<evidence type="ECO:0000313" key="2">
    <source>
        <dbReference type="EMBL" id="KWW14056.1"/>
    </source>
</evidence>
<name>A0A109MUG0_9BACI</name>
<evidence type="ECO:0000256" key="1">
    <source>
        <dbReference type="SAM" id="Phobius"/>
    </source>
</evidence>
<keyword evidence="1" id="KW-0812">Transmembrane</keyword>
<dbReference type="InterPro" id="IPR029468">
    <property type="entry name" value="O-ag_pol_Wzy"/>
</dbReference>
<feature type="transmembrane region" description="Helical" evidence="1">
    <location>
        <begin position="125"/>
        <end position="144"/>
    </location>
</feature>
<feature type="transmembrane region" description="Helical" evidence="1">
    <location>
        <begin position="467"/>
        <end position="485"/>
    </location>
</feature>
<dbReference type="RefSeq" id="WP_061143683.1">
    <property type="nucleotide sequence ID" value="NZ_LNNH01000040.1"/>
</dbReference>
<keyword evidence="3" id="KW-1185">Reference proteome</keyword>
<keyword evidence="1" id="KW-1133">Transmembrane helix</keyword>